<proteinExistence type="inferred from homology"/>
<feature type="transmembrane region" description="Helical" evidence="7">
    <location>
        <begin position="311"/>
        <end position="333"/>
    </location>
</feature>
<protein>
    <submittedName>
        <fullName evidence="9">MMPL family transporter</fullName>
    </submittedName>
</protein>
<comment type="similarity">
    <text evidence="2">Belongs to the resistance-nodulation-cell division (RND) (TC 2.A.6) family. MmpL subfamily.</text>
</comment>
<evidence type="ECO:0000256" key="5">
    <source>
        <dbReference type="ARBA" id="ARBA00022989"/>
    </source>
</evidence>
<keyword evidence="6 7" id="KW-0472">Membrane</keyword>
<feature type="transmembrane region" description="Helical" evidence="7">
    <location>
        <begin position="180"/>
        <end position="196"/>
    </location>
</feature>
<keyword evidence="4 7" id="KW-0812">Transmembrane</keyword>
<dbReference type="InterPro" id="IPR004869">
    <property type="entry name" value="MMPL_dom"/>
</dbReference>
<keyword evidence="3" id="KW-1003">Cell membrane</keyword>
<dbReference type="Gene3D" id="1.20.1640.10">
    <property type="entry name" value="Multidrug efflux transporter AcrB transmembrane domain"/>
    <property type="match status" value="2"/>
</dbReference>
<feature type="transmembrane region" description="Helical" evidence="7">
    <location>
        <begin position="236"/>
        <end position="256"/>
    </location>
</feature>
<evidence type="ECO:0000256" key="7">
    <source>
        <dbReference type="SAM" id="Phobius"/>
    </source>
</evidence>
<evidence type="ECO:0000259" key="8">
    <source>
        <dbReference type="PROSITE" id="PS50156"/>
    </source>
</evidence>
<gene>
    <name evidence="9" type="ORF">HPT30_16085</name>
</gene>
<evidence type="ECO:0000313" key="9">
    <source>
        <dbReference type="EMBL" id="NUU61864.1"/>
    </source>
</evidence>
<feature type="transmembrane region" description="Helical" evidence="7">
    <location>
        <begin position="365"/>
        <end position="384"/>
    </location>
</feature>
<feature type="transmembrane region" description="Helical" evidence="7">
    <location>
        <begin position="203"/>
        <end position="224"/>
    </location>
</feature>
<feature type="transmembrane region" description="Helical" evidence="7">
    <location>
        <begin position="997"/>
        <end position="1023"/>
    </location>
</feature>
<dbReference type="InterPro" id="IPR050545">
    <property type="entry name" value="Mycobact_MmpL"/>
</dbReference>
<feature type="transmembrane region" description="Helical" evidence="7">
    <location>
        <begin position="928"/>
        <end position="950"/>
    </location>
</feature>
<dbReference type="EMBL" id="JABWCS010000211">
    <property type="protein sequence ID" value="NUU61864.1"/>
    <property type="molecule type" value="Genomic_DNA"/>
</dbReference>
<feature type="transmembrane region" description="Helical" evidence="7">
    <location>
        <begin position="283"/>
        <end position="305"/>
    </location>
</feature>
<evidence type="ECO:0000313" key="10">
    <source>
        <dbReference type="Proteomes" id="UP000564806"/>
    </source>
</evidence>
<name>A0A850ERL8_9BACL</name>
<feature type="domain" description="SSD" evidence="8">
    <location>
        <begin position="889"/>
        <end position="1023"/>
    </location>
</feature>
<evidence type="ECO:0000256" key="3">
    <source>
        <dbReference type="ARBA" id="ARBA00022475"/>
    </source>
</evidence>
<accession>A0A850ERL8</accession>
<reference evidence="9" key="1">
    <citation type="submission" date="2020-06" db="EMBL/GenBank/DDBJ databases">
        <title>Paenibacillus sp. nov., isolated from soil.</title>
        <authorList>
            <person name="Seo Y.L."/>
        </authorList>
    </citation>
    <scope>NUCLEOTIDE SEQUENCE [LARGE SCALE GENOMIC DNA]</scope>
    <source>
        <strain evidence="9">JW14</strain>
    </source>
</reference>
<dbReference type="AlphaFoldDB" id="A0A850ERL8"/>
<evidence type="ECO:0000256" key="2">
    <source>
        <dbReference type="ARBA" id="ARBA00010157"/>
    </source>
</evidence>
<organism evidence="9 10">
    <name type="scientific">Paenibacillus agri</name>
    <dbReference type="NCBI Taxonomy" id="2744309"/>
    <lineage>
        <taxon>Bacteria</taxon>
        <taxon>Bacillati</taxon>
        <taxon>Bacillota</taxon>
        <taxon>Bacilli</taxon>
        <taxon>Bacillales</taxon>
        <taxon>Paenibacillaceae</taxon>
        <taxon>Paenibacillus</taxon>
    </lineage>
</organism>
<dbReference type="Gene3D" id="1.10.287.950">
    <property type="entry name" value="Methyl-accepting chemotaxis protein"/>
    <property type="match status" value="2"/>
</dbReference>
<comment type="subcellular location">
    <subcellularLocation>
        <location evidence="1">Cell membrane</location>
        <topology evidence="1">Multi-pass membrane protein</topology>
    </subcellularLocation>
</comment>
<dbReference type="PANTHER" id="PTHR33406">
    <property type="entry name" value="MEMBRANE PROTEIN MJ1562-RELATED"/>
    <property type="match status" value="1"/>
</dbReference>
<dbReference type="Pfam" id="PF03176">
    <property type="entry name" value="MMPL"/>
    <property type="match status" value="2"/>
</dbReference>
<keyword evidence="10" id="KW-1185">Reference proteome</keyword>
<sequence length="1035" mass="112388">MKLILKWKWPIVAIWIVAAALLIHFMPDMEQLVREKGQAGVPERYSSRQAERLIHELSGKAENANEMSVVAVFHSKDKLNTKQMNQIGSGIQKLEQQKADLGIRSILSPDNEDMKEQLRSKDGTTALAVVTVDIGNRSKEEIRNLLMDKLEPVRVEHYLTGSDLIMEDFVKTTQAGVKKTEGVAVVFIIVVLILIFRSPVTPLISLVTVGITFLISLGTVTQLVDKLNFPFSGFTQIFLILVLFGIGTDYIILLFMRFKEELSRQESTLEAIIHTYKTAGRTVLYSGVAVLIGFSSLGLAEFQLFKSASAVGIGVGILLLALFTIVPILMGLLGRLSFWPSKAAGEHNGNKLISGITGFAVKRPIWGILITIVIAVPISLFYSGHLSYNSLDEIQDSYPSVKGINIVYDHFPAGQASPTTVVMKAGENLDSSDNLVFIDRVTGQLTSIDGVDKVFSATRPHGEKIKELYTTDQSASLSEGIGKANDGIGTIKDGLSGAVDKLATVPLDQFSKVNDLVTGTKKVQAGINQSITALNKISAGLDKGTVGAGELKQGLHSLNGNLAKLNESTTKISSALPKITEGYNTLYTQYDNIKKSLDSIIAASKSMNDTIGRLEASNSELKNSSDFVVLKSTSAALIEQLAKLSQGMNQLNQQFNAVNGQLATVQQGIQQIQLGQDKIRQGSTQLEAGAAELQDGLAQGSAGQKQVTTKMPALAEGMSSIVQGQVELNKGLSNLASNLPQLKNGLGDSVNGLQKISDGLTSTTNYLNEVVRTGASETFFIPEEVRTGAAFTKSLDTYMSSDRHEAQWTILLKEDPYSSHAMETVKQIQDRFDQLLQQSKFAKAEYGIGGISSQNQDLNMMSTGDFTKTAVIMLIGIFIFLVIITRSLWIPLGAIISLVLAYLTALAATEWIFGAFTSHKDLTWTIPFFSFIMIIALGVDYSIFLIMRYLEYKDRNPRQAIYEAMKHTGGVILSAVLILSGTFAAMIPSGVLTLVQLATAVIIALALLALLLLPLFLPAFISLSTASFFKKKTDQ</sequence>
<feature type="transmembrane region" description="Helical" evidence="7">
    <location>
        <begin position="892"/>
        <end position="916"/>
    </location>
</feature>
<evidence type="ECO:0000256" key="1">
    <source>
        <dbReference type="ARBA" id="ARBA00004651"/>
    </source>
</evidence>
<feature type="domain" description="SSD" evidence="8">
    <location>
        <begin position="203"/>
        <end position="345"/>
    </location>
</feature>
<feature type="transmembrane region" description="Helical" evidence="7">
    <location>
        <begin position="866"/>
        <end position="885"/>
    </location>
</feature>
<feature type="transmembrane region" description="Helical" evidence="7">
    <location>
        <begin position="7"/>
        <end position="26"/>
    </location>
</feature>
<comment type="caution">
    <text evidence="9">The sequence shown here is derived from an EMBL/GenBank/DDBJ whole genome shotgun (WGS) entry which is preliminary data.</text>
</comment>
<dbReference type="PANTHER" id="PTHR33406:SF6">
    <property type="entry name" value="MEMBRANE PROTEIN YDGH-RELATED"/>
    <property type="match status" value="1"/>
</dbReference>
<dbReference type="PROSITE" id="PS50156">
    <property type="entry name" value="SSD"/>
    <property type="match status" value="2"/>
</dbReference>
<dbReference type="SUPFAM" id="SSF82866">
    <property type="entry name" value="Multidrug efflux transporter AcrB transmembrane domain"/>
    <property type="match status" value="2"/>
</dbReference>
<keyword evidence="5 7" id="KW-1133">Transmembrane helix</keyword>
<evidence type="ECO:0000256" key="4">
    <source>
        <dbReference type="ARBA" id="ARBA00022692"/>
    </source>
</evidence>
<evidence type="ECO:0000256" key="6">
    <source>
        <dbReference type="ARBA" id="ARBA00023136"/>
    </source>
</evidence>
<dbReference type="RefSeq" id="WP_175372355.1">
    <property type="nucleotide sequence ID" value="NZ_JABWCS010000211.1"/>
</dbReference>
<dbReference type="GO" id="GO:0005886">
    <property type="term" value="C:plasma membrane"/>
    <property type="evidence" value="ECO:0007669"/>
    <property type="project" value="UniProtKB-SubCell"/>
</dbReference>
<feature type="transmembrane region" description="Helical" evidence="7">
    <location>
        <begin position="971"/>
        <end position="991"/>
    </location>
</feature>
<dbReference type="InterPro" id="IPR000731">
    <property type="entry name" value="SSD"/>
</dbReference>
<dbReference type="Proteomes" id="UP000564806">
    <property type="component" value="Unassembled WGS sequence"/>
</dbReference>